<dbReference type="EMBL" id="WTYF01000004">
    <property type="protein sequence ID" value="MXO51843.1"/>
    <property type="molecule type" value="Genomic_DNA"/>
</dbReference>
<keyword evidence="10" id="KW-1185">Reference proteome</keyword>
<keyword evidence="7" id="KW-0732">Signal</keyword>
<dbReference type="PANTHER" id="PTHR22726:SF1">
    <property type="entry name" value="METALLOENDOPEPTIDASE OMA1, MITOCHONDRIAL"/>
    <property type="match status" value="1"/>
</dbReference>
<dbReference type="SMART" id="SM00028">
    <property type="entry name" value="TPR"/>
    <property type="match status" value="3"/>
</dbReference>
<dbReference type="GO" id="GO:0051603">
    <property type="term" value="P:proteolysis involved in protein catabolic process"/>
    <property type="evidence" value="ECO:0007669"/>
    <property type="project" value="TreeGrafter"/>
</dbReference>
<dbReference type="CDD" id="cd07324">
    <property type="entry name" value="M48C_Oma1-like"/>
    <property type="match status" value="1"/>
</dbReference>
<evidence type="ECO:0000256" key="1">
    <source>
        <dbReference type="ARBA" id="ARBA00001947"/>
    </source>
</evidence>
<dbReference type="OrthoDB" id="9814887at2"/>
<dbReference type="RefSeq" id="WP_160608540.1">
    <property type="nucleotide sequence ID" value="NZ_WTYF01000004.1"/>
</dbReference>
<dbReference type="InterPro" id="IPR051156">
    <property type="entry name" value="Mito/Outer_Membr_Metalloprot"/>
</dbReference>
<dbReference type="Pfam" id="PF13432">
    <property type="entry name" value="TPR_16"/>
    <property type="match status" value="2"/>
</dbReference>
<dbReference type="GO" id="GO:0004222">
    <property type="term" value="F:metalloendopeptidase activity"/>
    <property type="evidence" value="ECO:0007669"/>
    <property type="project" value="InterPro"/>
</dbReference>
<keyword evidence="5" id="KW-0862">Zinc</keyword>
<accession>A0A844Y3E9</accession>
<reference evidence="9 10" key="1">
    <citation type="submission" date="2019-12" db="EMBL/GenBank/DDBJ databases">
        <title>Genomic-based taxomic classification of the family Erythrobacteraceae.</title>
        <authorList>
            <person name="Xu L."/>
        </authorList>
    </citation>
    <scope>NUCLEOTIDE SEQUENCE [LARGE SCALE GENOMIC DNA]</scope>
    <source>
        <strain evidence="9 10">DSM 16225</strain>
    </source>
</reference>
<keyword evidence="2 9" id="KW-0645">Protease</keyword>
<evidence type="ECO:0000256" key="4">
    <source>
        <dbReference type="ARBA" id="ARBA00022801"/>
    </source>
</evidence>
<dbReference type="Proteomes" id="UP000444185">
    <property type="component" value="Unassembled WGS sequence"/>
</dbReference>
<comment type="cofactor">
    <cofactor evidence="1">
        <name>Zn(2+)</name>
        <dbReference type="ChEBI" id="CHEBI:29105"/>
    </cofactor>
</comment>
<evidence type="ECO:0000313" key="10">
    <source>
        <dbReference type="Proteomes" id="UP000444185"/>
    </source>
</evidence>
<feature type="domain" description="Peptidase M48" evidence="8">
    <location>
        <begin position="34"/>
        <end position="224"/>
    </location>
</feature>
<evidence type="ECO:0000256" key="7">
    <source>
        <dbReference type="SAM" id="SignalP"/>
    </source>
</evidence>
<dbReference type="Gene3D" id="3.30.2010.10">
    <property type="entry name" value="Metalloproteases ('zincins'), catalytic domain"/>
    <property type="match status" value="1"/>
</dbReference>
<evidence type="ECO:0000259" key="8">
    <source>
        <dbReference type="Pfam" id="PF01435"/>
    </source>
</evidence>
<gene>
    <name evidence="9" type="ORF">GRI42_11080</name>
</gene>
<dbReference type="AlphaFoldDB" id="A0A844Y3E9"/>
<organism evidence="9 10">
    <name type="scientific">Qipengyuania gaetbuli</name>
    <dbReference type="NCBI Taxonomy" id="266952"/>
    <lineage>
        <taxon>Bacteria</taxon>
        <taxon>Pseudomonadati</taxon>
        <taxon>Pseudomonadota</taxon>
        <taxon>Alphaproteobacteria</taxon>
        <taxon>Sphingomonadales</taxon>
        <taxon>Erythrobacteraceae</taxon>
        <taxon>Qipengyuania</taxon>
    </lineage>
</organism>
<dbReference type="InterPro" id="IPR001915">
    <property type="entry name" value="Peptidase_M48"/>
</dbReference>
<evidence type="ECO:0000313" key="9">
    <source>
        <dbReference type="EMBL" id="MXO51843.1"/>
    </source>
</evidence>
<comment type="caution">
    <text evidence="9">The sequence shown here is derived from an EMBL/GenBank/DDBJ whole genome shotgun (WGS) entry which is preliminary data.</text>
</comment>
<keyword evidence="6 9" id="KW-0482">Metalloprotease</keyword>
<dbReference type="Gene3D" id="1.25.40.10">
    <property type="entry name" value="Tetratricopeptide repeat domain"/>
    <property type="match status" value="1"/>
</dbReference>
<dbReference type="InterPro" id="IPR019734">
    <property type="entry name" value="TPR_rpt"/>
</dbReference>
<keyword evidence="4" id="KW-0378">Hydrolase</keyword>
<dbReference type="Pfam" id="PF01435">
    <property type="entry name" value="Peptidase_M48"/>
    <property type="match status" value="1"/>
</dbReference>
<evidence type="ECO:0000256" key="3">
    <source>
        <dbReference type="ARBA" id="ARBA00022723"/>
    </source>
</evidence>
<feature type="chain" id="PRO_5033021846" evidence="7">
    <location>
        <begin position="24"/>
        <end position="460"/>
    </location>
</feature>
<proteinExistence type="predicted"/>
<evidence type="ECO:0000256" key="2">
    <source>
        <dbReference type="ARBA" id="ARBA00022670"/>
    </source>
</evidence>
<dbReference type="PANTHER" id="PTHR22726">
    <property type="entry name" value="METALLOENDOPEPTIDASE OMA1"/>
    <property type="match status" value="1"/>
</dbReference>
<dbReference type="SUPFAM" id="SSF48452">
    <property type="entry name" value="TPR-like"/>
    <property type="match status" value="1"/>
</dbReference>
<evidence type="ECO:0000256" key="6">
    <source>
        <dbReference type="ARBA" id="ARBA00023049"/>
    </source>
</evidence>
<keyword evidence="3" id="KW-0479">Metal-binding</keyword>
<name>A0A844Y3E9_9SPHN</name>
<feature type="signal peptide" evidence="7">
    <location>
        <begin position="1"/>
        <end position="23"/>
    </location>
</feature>
<sequence>MRLLSHVLAFIAMAVLLVQPAAAQSVLRDAETEAFLNDISNPLVEAAGLAPGNVEIVLINDPSINAFVAGGQAVYIHSGLIDAADTANEVQGVIAHELGHITGGHIVRIGEGYRKAQGFSLLSMIAGIGAALAGAGDAAMGLMMAGQSAALSSILAFTRTQEASADAAGAEYLSKAGISGRGSLTFFGKLLNQEVRRGYSQNEEAGFWRTHPLSGDRINNLRETYEKDPAWDRPNDPAIEARFQRIKAKLAGYVDKPENTLRDYPEEDQSTPALVARAYAYHKQARMDLALEAADKLIERAPSDPYFLELKGQVLLESGRPGDALDPLRKATQYSRSQPLIASLLGHALIATEDKDNYEEAERVLRAAVARDRYNPFAWYQLGVVYAARGDIPRARLASAEQQVMNRQYALAMRSAQAAEAGLPVGSPDWLRAQDIGMQARALIEQECEARGDRSCGRRR</sequence>
<evidence type="ECO:0000256" key="5">
    <source>
        <dbReference type="ARBA" id="ARBA00022833"/>
    </source>
</evidence>
<dbReference type="GO" id="GO:0016020">
    <property type="term" value="C:membrane"/>
    <property type="evidence" value="ECO:0007669"/>
    <property type="project" value="TreeGrafter"/>
</dbReference>
<dbReference type="InterPro" id="IPR011990">
    <property type="entry name" value="TPR-like_helical_dom_sf"/>
</dbReference>
<dbReference type="GO" id="GO:0046872">
    <property type="term" value="F:metal ion binding"/>
    <property type="evidence" value="ECO:0007669"/>
    <property type="project" value="UniProtKB-KW"/>
</dbReference>
<protein>
    <submittedName>
        <fullName evidence="9">M48 family metalloprotease</fullName>
    </submittedName>
</protein>